<organism evidence="1 2">
    <name type="scientific">Alcaligenes pakistanensis</name>
    <dbReference type="NCBI Taxonomy" id="1482717"/>
    <lineage>
        <taxon>Bacteria</taxon>
        <taxon>Pseudomonadati</taxon>
        <taxon>Pseudomonadota</taxon>
        <taxon>Betaproteobacteria</taxon>
        <taxon>Burkholderiales</taxon>
        <taxon>Alcaligenaceae</taxon>
        <taxon>Alcaligenes</taxon>
    </lineage>
</organism>
<name>A0A8H9IIV4_9BURK</name>
<gene>
    <name evidence="1" type="ORF">GCM10010096_25710</name>
</gene>
<keyword evidence="2" id="KW-1185">Reference proteome</keyword>
<protein>
    <submittedName>
        <fullName evidence="1">Uncharacterized protein</fullName>
    </submittedName>
</protein>
<evidence type="ECO:0000313" key="2">
    <source>
        <dbReference type="Proteomes" id="UP000608923"/>
    </source>
</evidence>
<evidence type="ECO:0000313" key="1">
    <source>
        <dbReference type="EMBL" id="GHC52459.1"/>
    </source>
</evidence>
<dbReference type="EMBL" id="BMZN01000004">
    <property type="protein sequence ID" value="GHC52459.1"/>
    <property type="molecule type" value="Genomic_DNA"/>
</dbReference>
<accession>A0A8H9IIV4</accession>
<reference evidence="2" key="1">
    <citation type="journal article" date="2019" name="Int. J. Syst. Evol. Microbiol.">
        <title>The Global Catalogue of Microorganisms (GCM) 10K type strain sequencing project: providing services to taxonomists for standard genome sequencing and annotation.</title>
        <authorList>
            <consortium name="The Broad Institute Genomics Platform"/>
            <consortium name="The Broad Institute Genome Sequencing Center for Infectious Disease"/>
            <person name="Wu L."/>
            <person name="Ma J."/>
        </authorList>
    </citation>
    <scope>NUCLEOTIDE SEQUENCE [LARGE SCALE GENOMIC DNA]</scope>
    <source>
        <strain evidence="2">KCTC 42083</strain>
    </source>
</reference>
<comment type="caution">
    <text evidence="1">The sequence shown here is derived from an EMBL/GenBank/DDBJ whole genome shotgun (WGS) entry which is preliminary data.</text>
</comment>
<dbReference type="Proteomes" id="UP000608923">
    <property type="component" value="Unassembled WGS sequence"/>
</dbReference>
<dbReference type="AlphaFoldDB" id="A0A8H9IIV4"/>
<proteinExistence type="predicted"/>
<sequence length="101" mass="11689">MKYASEVIDLLAAYPGRRFKMRQIINYVGGNADQKRRAVIRTGVWRVLRDLESTGHIRSNRSEVGNGAHADWWWAESITSGPGKPFQEPLHYQQHNCAYRF</sequence>